<evidence type="ECO:0000313" key="18">
    <source>
        <dbReference type="Proteomes" id="UP000319976"/>
    </source>
</evidence>
<evidence type="ECO:0000256" key="6">
    <source>
        <dbReference type="ARBA" id="ARBA00022984"/>
    </source>
</evidence>
<name>A0A517TAA5_9PLAN</name>
<gene>
    <name evidence="17" type="primary">ftsW</name>
    <name evidence="17" type="ORF">V22_25510</name>
</gene>
<evidence type="ECO:0000256" key="15">
    <source>
        <dbReference type="ARBA" id="ARBA00049902"/>
    </source>
</evidence>
<evidence type="ECO:0000256" key="5">
    <source>
        <dbReference type="ARBA" id="ARBA00022960"/>
    </source>
</evidence>
<evidence type="ECO:0000256" key="3">
    <source>
        <dbReference type="ARBA" id="ARBA00022679"/>
    </source>
</evidence>
<evidence type="ECO:0000256" key="11">
    <source>
        <dbReference type="ARBA" id="ARBA00038053"/>
    </source>
</evidence>
<dbReference type="GO" id="GO:0008360">
    <property type="term" value="P:regulation of cell shape"/>
    <property type="evidence" value="ECO:0007669"/>
    <property type="project" value="UniProtKB-KW"/>
</dbReference>
<comment type="catalytic activity">
    <reaction evidence="15">
        <text>[GlcNAc-(1-&gt;4)-Mur2Ac(oyl-L-Ala-gamma-D-Glu-L-Lys-D-Ala-D-Ala)](n)-di-trans,octa-cis-undecaprenyl diphosphate + beta-D-GlcNAc-(1-&gt;4)-Mur2Ac(oyl-L-Ala-gamma-D-Glu-L-Lys-D-Ala-D-Ala)-di-trans,octa-cis-undecaprenyl diphosphate = [GlcNAc-(1-&gt;4)-Mur2Ac(oyl-L-Ala-gamma-D-Glu-L-Lys-D-Ala-D-Ala)](n+1)-di-trans,octa-cis-undecaprenyl diphosphate + di-trans,octa-cis-undecaprenyl diphosphate + H(+)</text>
        <dbReference type="Rhea" id="RHEA:23708"/>
        <dbReference type="Rhea" id="RHEA-COMP:9602"/>
        <dbReference type="Rhea" id="RHEA-COMP:9603"/>
        <dbReference type="ChEBI" id="CHEBI:15378"/>
        <dbReference type="ChEBI" id="CHEBI:58405"/>
        <dbReference type="ChEBI" id="CHEBI:60033"/>
        <dbReference type="ChEBI" id="CHEBI:78435"/>
        <dbReference type="EC" id="2.4.99.28"/>
    </reaction>
</comment>
<dbReference type="EC" id="2.4.99.28" evidence="14"/>
<evidence type="ECO:0000256" key="2">
    <source>
        <dbReference type="ARBA" id="ARBA00022676"/>
    </source>
</evidence>
<keyword evidence="8 16" id="KW-0472">Membrane</keyword>
<feature type="transmembrane region" description="Helical" evidence="16">
    <location>
        <begin position="111"/>
        <end position="130"/>
    </location>
</feature>
<reference evidence="17 18" key="1">
    <citation type="submission" date="2019-02" db="EMBL/GenBank/DDBJ databases">
        <title>Deep-cultivation of Planctomycetes and their phenomic and genomic characterization uncovers novel biology.</title>
        <authorList>
            <person name="Wiegand S."/>
            <person name="Jogler M."/>
            <person name="Boedeker C."/>
            <person name="Pinto D."/>
            <person name="Vollmers J."/>
            <person name="Rivas-Marin E."/>
            <person name="Kohn T."/>
            <person name="Peeters S.H."/>
            <person name="Heuer A."/>
            <person name="Rast P."/>
            <person name="Oberbeckmann S."/>
            <person name="Bunk B."/>
            <person name="Jeske O."/>
            <person name="Meyerdierks A."/>
            <person name="Storesund J.E."/>
            <person name="Kallscheuer N."/>
            <person name="Luecker S."/>
            <person name="Lage O.M."/>
            <person name="Pohl T."/>
            <person name="Merkel B.J."/>
            <person name="Hornburger P."/>
            <person name="Mueller R.-W."/>
            <person name="Bruemmer F."/>
            <person name="Labrenz M."/>
            <person name="Spormann A.M."/>
            <person name="Op den Camp H."/>
            <person name="Overmann J."/>
            <person name="Amann R."/>
            <person name="Jetten M.S.M."/>
            <person name="Mascher T."/>
            <person name="Medema M.H."/>
            <person name="Devos D.P."/>
            <person name="Kaster A.-K."/>
            <person name="Ovreas L."/>
            <person name="Rohde M."/>
            <person name="Galperin M.Y."/>
            <person name="Jogler C."/>
        </authorList>
    </citation>
    <scope>NUCLEOTIDE SEQUENCE [LARGE SCALE GENOMIC DNA]</scope>
    <source>
        <strain evidence="17 18">V22</strain>
    </source>
</reference>
<comment type="subcellular location">
    <subcellularLocation>
        <location evidence="1">Membrane</location>
        <topology evidence="1">Multi-pass membrane protein</topology>
    </subcellularLocation>
</comment>
<keyword evidence="4 16" id="KW-0812">Transmembrane</keyword>
<evidence type="ECO:0000256" key="10">
    <source>
        <dbReference type="ARBA" id="ARBA00033270"/>
    </source>
</evidence>
<evidence type="ECO:0000256" key="9">
    <source>
        <dbReference type="ARBA" id="ARBA00032370"/>
    </source>
</evidence>
<dbReference type="EMBL" id="CP036316">
    <property type="protein sequence ID" value="QDT65303.1"/>
    <property type="molecule type" value="Genomic_DNA"/>
</dbReference>
<dbReference type="PANTHER" id="PTHR30474">
    <property type="entry name" value="CELL CYCLE PROTEIN"/>
    <property type="match status" value="1"/>
</dbReference>
<proteinExistence type="inferred from homology"/>
<dbReference type="GO" id="GO:0009252">
    <property type="term" value="P:peptidoglycan biosynthetic process"/>
    <property type="evidence" value="ECO:0007669"/>
    <property type="project" value="UniProtKB-KW"/>
</dbReference>
<evidence type="ECO:0000256" key="7">
    <source>
        <dbReference type="ARBA" id="ARBA00022989"/>
    </source>
</evidence>
<dbReference type="PANTHER" id="PTHR30474:SF2">
    <property type="entry name" value="PEPTIDOGLYCAN GLYCOSYLTRANSFERASE FTSW-RELATED"/>
    <property type="match status" value="1"/>
</dbReference>
<dbReference type="GO" id="GO:0015648">
    <property type="term" value="F:lipid-linked peptidoglycan transporter activity"/>
    <property type="evidence" value="ECO:0007669"/>
    <property type="project" value="TreeGrafter"/>
</dbReference>
<dbReference type="Pfam" id="PF01098">
    <property type="entry name" value="FTSW_RODA_SPOVE"/>
    <property type="match status" value="1"/>
</dbReference>
<feature type="transmembrane region" description="Helical" evidence="16">
    <location>
        <begin position="160"/>
        <end position="180"/>
    </location>
</feature>
<evidence type="ECO:0000256" key="12">
    <source>
        <dbReference type="ARBA" id="ARBA00041185"/>
    </source>
</evidence>
<dbReference type="KEGG" id="chya:V22_25510"/>
<keyword evidence="7 16" id="KW-1133">Transmembrane helix</keyword>
<keyword evidence="2" id="KW-0328">Glycosyltransferase</keyword>
<dbReference type="Proteomes" id="UP000319976">
    <property type="component" value="Chromosome"/>
</dbReference>
<sequence>MVYSASITSRPSQFEQIYLSRHLIQMGLGILAAVIAAHMSPKTWYRWTPYLFAGVVLLLIAVLIPGVGTKVNAAQRWLRVGGFSLQPSELAKIVLPMMTVWVWLHRGQRPISKLGEVSLLLPAVIVLPLVLLEPDLGTTLFLTLGTGIALFLAGLPLSRFVIAGAAIVPAVIGLAALRPYQWQRLTGFVDVWFEPEQAPYQVKQSLITIGSGGLFGTGLGKGWQKLSFLPEPNTDFVFAVIGEELGLIGTLGVIVLWCVAIAAGVRLCVPAKGGIGRFRSVIALTLLLQLGMQAAMNAGVATALLPPKGITHPFLSYGGSNLVTSLLALGIVLSLTRAIVAETAEAELTISAEQEEPTVPRGPHWQARGKRARRVAALRKEVA</sequence>
<feature type="transmembrane region" description="Helical" evidence="16">
    <location>
        <begin position="20"/>
        <end position="38"/>
    </location>
</feature>
<evidence type="ECO:0000256" key="13">
    <source>
        <dbReference type="ARBA" id="ARBA00041418"/>
    </source>
</evidence>
<dbReference type="OrthoDB" id="9768187at2"/>
<feature type="transmembrane region" description="Helical" evidence="16">
    <location>
        <begin position="317"/>
        <end position="340"/>
    </location>
</feature>
<dbReference type="AlphaFoldDB" id="A0A517TAA5"/>
<evidence type="ECO:0000256" key="1">
    <source>
        <dbReference type="ARBA" id="ARBA00004141"/>
    </source>
</evidence>
<keyword evidence="3 17" id="KW-0808">Transferase</keyword>
<comment type="similarity">
    <text evidence="11">Belongs to the SEDS family. FtsW subfamily.</text>
</comment>
<dbReference type="InterPro" id="IPR001182">
    <property type="entry name" value="FtsW/RodA"/>
</dbReference>
<feature type="transmembrane region" description="Helical" evidence="16">
    <location>
        <begin position="50"/>
        <end position="68"/>
    </location>
</feature>
<protein>
    <recommendedName>
        <fullName evidence="12">Probable peptidoglycan glycosyltransferase FtsW</fullName>
        <ecNumber evidence="14">2.4.99.28</ecNumber>
    </recommendedName>
    <alternativeName>
        <fullName evidence="13">Cell division protein FtsW</fullName>
    </alternativeName>
    <alternativeName>
        <fullName evidence="10">Cell wall polymerase</fullName>
    </alternativeName>
    <alternativeName>
        <fullName evidence="9">Peptidoglycan polymerase</fullName>
    </alternativeName>
</protein>
<evidence type="ECO:0000256" key="8">
    <source>
        <dbReference type="ARBA" id="ARBA00023136"/>
    </source>
</evidence>
<keyword evidence="6" id="KW-0573">Peptidoglycan synthesis</keyword>
<organism evidence="17 18">
    <name type="scientific">Calycomorphotria hydatis</name>
    <dbReference type="NCBI Taxonomy" id="2528027"/>
    <lineage>
        <taxon>Bacteria</taxon>
        <taxon>Pseudomonadati</taxon>
        <taxon>Planctomycetota</taxon>
        <taxon>Planctomycetia</taxon>
        <taxon>Planctomycetales</taxon>
        <taxon>Planctomycetaceae</taxon>
        <taxon>Calycomorphotria</taxon>
    </lineage>
</organism>
<feature type="transmembrane region" description="Helical" evidence="16">
    <location>
        <begin position="136"/>
        <end position="153"/>
    </location>
</feature>
<evidence type="ECO:0000256" key="14">
    <source>
        <dbReference type="ARBA" id="ARBA00044770"/>
    </source>
</evidence>
<dbReference type="GO" id="GO:0008955">
    <property type="term" value="F:peptidoglycan glycosyltransferase activity"/>
    <property type="evidence" value="ECO:0007669"/>
    <property type="project" value="UniProtKB-EC"/>
</dbReference>
<keyword evidence="5" id="KW-0133">Cell shape</keyword>
<evidence type="ECO:0000313" key="17">
    <source>
        <dbReference type="EMBL" id="QDT65303.1"/>
    </source>
</evidence>
<dbReference type="GO" id="GO:0032153">
    <property type="term" value="C:cell division site"/>
    <property type="evidence" value="ECO:0007669"/>
    <property type="project" value="TreeGrafter"/>
</dbReference>
<feature type="transmembrane region" description="Helical" evidence="16">
    <location>
        <begin position="245"/>
        <end position="269"/>
    </location>
</feature>
<dbReference type="GO" id="GO:0051301">
    <property type="term" value="P:cell division"/>
    <property type="evidence" value="ECO:0007669"/>
    <property type="project" value="InterPro"/>
</dbReference>
<accession>A0A517TAA5</accession>
<evidence type="ECO:0000256" key="16">
    <source>
        <dbReference type="SAM" id="Phobius"/>
    </source>
</evidence>
<dbReference type="GO" id="GO:0005886">
    <property type="term" value="C:plasma membrane"/>
    <property type="evidence" value="ECO:0007669"/>
    <property type="project" value="TreeGrafter"/>
</dbReference>
<evidence type="ECO:0000256" key="4">
    <source>
        <dbReference type="ARBA" id="ARBA00022692"/>
    </source>
</evidence>
<keyword evidence="18" id="KW-1185">Reference proteome</keyword>
<feature type="transmembrane region" description="Helical" evidence="16">
    <location>
        <begin position="281"/>
        <end position="305"/>
    </location>
</feature>